<organism evidence="2 3">
    <name type="scientific">Kwoniella shivajii</name>
    <dbReference type="NCBI Taxonomy" id="564305"/>
    <lineage>
        <taxon>Eukaryota</taxon>
        <taxon>Fungi</taxon>
        <taxon>Dikarya</taxon>
        <taxon>Basidiomycota</taxon>
        <taxon>Agaricomycotina</taxon>
        <taxon>Tremellomycetes</taxon>
        <taxon>Tremellales</taxon>
        <taxon>Cryptococcaceae</taxon>
        <taxon>Kwoniella</taxon>
    </lineage>
</organism>
<evidence type="ECO:0000256" key="1">
    <source>
        <dbReference type="SAM" id="MobiDB-lite"/>
    </source>
</evidence>
<feature type="compositionally biased region" description="Polar residues" evidence="1">
    <location>
        <begin position="59"/>
        <end position="70"/>
    </location>
</feature>
<sequence>MSTQYDLSPMERMMLAKMALLEAEKEERRNKKASKRLERKLSLANSLNSENSIREEPVASTSTYTPSRSGSLARPSSILRKTQQQQLTPKTYSREPISPTSIRKPSIPSSPAPSLPLPPAPIVSSNTDFGPSLDSPFSTALTTNTISRRSSRVRFSDQQLQPNFVPPISMSRSTSLKGLRRESSIDGLRADLDQASTSFTLNRIPSKDSLSRRVSLASIGRNSFASSINSLESDPFDWATSSVGSRPSVSFPLTGSEGDLEITECTERAGFEPQLLPYPKTPPGLSRLSIDTTASSIWSESDSYHLDDQTLQDTLGRSSLRSSLSINMTNKYDQTRQPSNPFALEAKIESCDSDVGHDGNSRKSSYTPSSLISSSLNSSSSEHELNQNISITPSSGGIGSTNSSISFHLLPRAQTIAYSSLLPRRRSSLLSQTQAHTMDHLPNLNRGEWDDPELGLSPRSGPVRLGSLSVSVSGSRRSTKLSEEITQYCSSPEVEQKEQNQEDVLQRNKSLDDIDSLPLPPQDEEHDTPKKSHNRSESTLSSIMFFPIPPNRIIDTEASTPESGSESESGFDRIVNNEEETLPMLTKEEHPQEEEDTVNEQIIHLPLETAIRIPHNEEVDVFFQHHDPVVSLNSPFTDSVPCTIIPQPIEIISPEMQGIKVLDGSEERVPYPSSPEIGQHLSSVPRPRRNRSYLADLDLDTEESDLDISSPLVKVALDSRILTPRSRLVSASPSPKVIRPAYMRSISANSATSTTSLRSGVSLTSGKGWSGSESEEEDWINTVRSIKLRKASRGTSVSSSIPFGEKKQNPNGLTIQIQSNDDEEEDVVPTTTKRLSISSITTTCSNKSGSRRESLKRFSQLSEISTVESHLPLTPLTLEILTPSTIISLSRKNSNTSSNGSSQPGNFPWGLSSPPNSPIRGLFMNNPLPSKEFLTSFRTKSKSKSNSTQRSGKELPEPTRIENGWGEPEILIDQHDSQESEFLLTDDNDECGSRYNSLRGSVSSLSMKSDISIPENTYDRKSTLVLSLGGEDLTPTKQYKERCDSPEMWMDAEGERSLMDEEMPED</sequence>
<dbReference type="RefSeq" id="XP_062795375.1">
    <property type="nucleotide sequence ID" value="XM_062939324.1"/>
</dbReference>
<feature type="compositionally biased region" description="Low complexity" evidence="1">
    <location>
        <begin position="364"/>
        <end position="380"/>
    </location>
</feature>
<feature type="compositionally biased region" description="Basic and acidic residues" evidence="1">
    <location>
        <begin position="494"/>
        <end position="512"/>
    </location>
</feature>
<feature type="compositionally biased region" description="Low complexity" evidence="1">
    <location>
        <begin position="388"/>
        <end position="397"/>
    </location>
</feature>
<proteinExistence type="predicted"/>
<feature type="compositionally biased region" description="Polar residues" evidence="1">
    <location>
        <begin position="891"/>
        <end position="905"/>
    </location>
</feature>
<dbReference type="EMBL" id="CP141891">
    <property type="protein sequence ID" value="WRT70636.1"/>
    <property type="molecule type" value="Genomic_DNA"/>
</dbReference>
<feature type="region of interest" description="Disordered" evidence="1">
    <location>
        <begin position="1046"/>
        <end position="1066"/>
    </location>
</feature>
<feature type="region of interest" description="Disordered" evidence="1">
    <location>
        <begin position="24"/>
        <end position="129"/>
    </location>
</feature>
<feature type="compositionally biased region" description="Low complexity" evidence="1">
    <location>
        <begin position="460"/>
        <end position="476"/>
    </location>
</feature>
<protein>
    <submittedName>
        <fullName evidence="2">Uncharacterized protein</fullName>
    </submittedName>
</protein>
<feature type="region of interest" description="Disordered" evidence="1">
    <location>
        <begin position="353"/>
        <end position="397"/>
    </location>
</feature>
<feature type="compositionally biased region" description="Polar residues" evidence="1">
    <location>
        <begin position="79"/>
        <end position="91"/>
    </location>
</feature>
<dbReference type="Proteomes" id="UP001329825">
    <property type="component" value="Chromosome 11"/>
</dbReference>
<keyword evidence="3" id="KW-1185">Reference proteome</keyword>
<feature type="compositionally biased region" description="Pro residues" evidence="1">
    <location>
        <begin position="108"/>
        <end position="121"/>
    </location>
</feature>
<evidence type="ECO:0000313" key="2">
    <source>
        <dbReference type="EMBL" id="WRT70636.1"/>
    </source>
</evidence>
<feature type="compositionally biased region" description="Basic and acidic residues" evidence="1">
    <location>
        <begin position="24"/>
        <end position="41"/>
    </location>
</feature>
<dbReference type="GeneID" id="87959764"/>
<feature type="region of interest" description="Disordered" evidence="1">
    <location>
        <begin position="437"/>
        <end position="540"/>
    </location>
</feature>
<accession>A0ABZ1DA05</accession>
<feature type="region of interest" description="Disordered" evidence="1">
    <location>
        <begin position="890"/>
        <end position="925"/>
    </location>
</feature>
<feature type="region of interest" description="Disordered" evidence="1">
    <location>
        <begin position="666"/>
        <end position="685"/>
    </location>
</feature>
<feature type="compositionally biased region" description="Basic and acidic residues" evidence="1">
    <location>
        <begin position="527"/>
        <end position="536"/>
    </location>
</feature>
<feature type="compositionally biased region" description="Low complexity" evidence="1">
    <location>
        <begin position="42"/>
        <end position="51"/>
    </location>
</feature>
<feature type="region of interest" description="Disordered" evidence="1">
    <location>
        <begin position="937"/>
        <end position="965"/>
    </location>
</feature>
<name>A0ABZ1DA05_9TREE</name>
<feature type="compositionally biased region" description="Low complexity" evidence="1">
    <location>
        <begin position="96"/>
        <end position="107"/>
    </location>
</feature>
<gene>
    <name evidence="2" type="ORF">IL334_007634</name>
</gene>
<reference evidence="2 3" key="1">
    <citation type="submission" date="2024-01" db="EMBL/GenBank/DDBJ databases">
        <title>Comparative genomics of Cryptococcus and Kwoniella reveals pathogenesis evolution and contrasting modes of karyotype evolution via chromosome fusion or intercentromeric recombination.</title>
        <authorList>
            <person name="Coelho M.A."/>
            <person name="David-Palma M."/>
            <person name="Shea T."/>
            <person name="Bowers K."/>
            <person name="McGinley-Smith S."/>
            <person name="Mohammad A.W."/>
            <person name="Gnirke A."/>
            <person name="Yurkov A.M."/>
            <person name="Nowrousian M."/>
            <person name="Sun S."/>
            <person name="Cuomo C.A."/>
            <person name="Heitman J."/>
        </authorList>
    </citation>
    <scope>NUCLEOTIDE SEQUENCE [LARGE SCALE GENOMIC DNA]</scope>
    <source>
        <strain evidence="2">CBS 11374</strain>
    </source>
</reference>
<feature type="compositionally biased region" description="Basic and acidic residues" evidence="1">
    <location>
        <begin position="951"/>
        <end position="960"/>
    </location>
</feature>
<evidence type="ECO:0000313" key="3">
    <source>
        <dbReference type="Proteomes" id="UP001329825"/>
    </source>
</evidence>